<dbReference type="AlphaFoldDB" id="V5BGC5"/>
<reference evidence="3 4" key="1">
    <citation type="journal article" date="2014" name="Genome Announc.">
        <title>Trypanosoma cruzi Clone Dm28c Draft Genome Sequence.</title>
        <authorList>
            <person name="Grisard E.C."/>
            <person name="Teixeira S.M."/>
            <person name="de Almeida L.G."/>
            <person name="Stoco P.H."/>
            <person name="Gerber A.L."/>
            <person name="Talavera-Lopez C."/>
            <person name="Lima O.C."/>
            <person name="Andersson B."/>
            <person name="de Vasconcelos A.T."/>
        </authorList>
    </citation>
    <scope>NUCLEOTIDE SEQUENCE [LARGE SCALE GENOMIC DNA]</scope>
    <source>
        <strain evidence="3 4">Dm28c</strain>
    </source>
</reference>
<protein>
    <submittedName>
        <fullName evidence="3">Uncharacterized protein</fullName>
    </submittedName>
</protein>
<evidence type="ECO:0000313" key="3">
    <source>
        <dbReference type="EMBL" id="ESS63503.1"/>
    </source>
</evidence>
<sequence>MGKRRHRSRFREMLLLMDCAASVTLLGYPTTTIVLLMLSSELLPGTLQAATRRASSGHGTPRPPWTVSDDRPLKRPATLWDRMTQAAGRTACCLSLSMHLDPLHYYAAPQR</sequence>
<dbReference type="VEuPathDB" id="TriTrypDB:TCDM_08651"/>
<evidence type="ECO:0000313" key="4">
    <source>
        <dbReference type="Proteomes" id="UP000017861"/>
    </source>
</evidence>
<proteinExistence type="predicted"/>
<evidence type="ECO:0000256" key="2">
    <source>
        <dbReference type="SAM" id="Phobius"/>
    </source>
</evidence>
<feature type="region of interest" description="Disordered" evidence="1">
    <location>
        <begin position="49"/>
        <end position="72"/>
    </location>
</feature>
<dbReference type="Proteomes" id="UP000017861">
    <property type="component" value="Unassembled WGS sequence"/>
</dbReference>
<evidence type="ECO:0000256" key="1">
    <source>
        <dbReference type="SAM" id="MobiDB-lite"/>
    </source>
</evidence>
<name>V5BGC5_TRYCR</name>
<keyword evidence="2" id="KW-0812">Transmembrane</keyword>
<organism evidence="3 4">
    <name type="scientific">Trypanosoma cruzi Dm28c</name>
    <dbReference type="NCBI Taxonomy" id="1416333"/>
    <lineage>
        <taxon>Eukaryota</taxon>
        <taxon>Discoba</taxon>
        <taxon>Euglenozoa</taxon>
        <taxon>Kinetoplastea</taxon>
        <taxon>Metakinetoplastina</taxon>
        <taxon>Trypanosomatida</taxon>
        <taxon>Trypanosomatidae</taxon>
        <taxon>Trypanosoma</taxon>
        <taxon>Schizotrypanum</taxon>
    </lineage>
</organism>
<feature type="transmembrane region" description="Helical" evidence="2">
    <location>
        <begin position="12"/>
        <end position="38"/>
    </location>
</feature>
<keyword evidence="2" id="KW-1133">Transmembrane helix</keyword>
<dbReference type="EMBL" id="AYLP01000124">
    <property type="protein sequence ID" value="ESS63503.1"/>
    <property type="molecule type" value="Genomic_DNA"/>
</dbReference>
<gene>
    <name evidence="3" type="ORF">TCDM_08651</name>
</gene>
<accession>V5BGC5</accession>
<keyword evidence="2" id="KW-0472">Membrane</keyword>
<comment type="caution">
    <text evidence="3">The sequence shown here is derived from an EMBL/GenBank/DDBJ whole genome shotgun (WGS) entry which is preliminary data.</text>
</comment>